<dbReference type="PANTHER" id="PTHR35569">
    <property type="entry name" value="CYANAMIDE HYDRATASE DDI2-RELATED"/>
    <property type="match status" value="1"/>
</dbReference>
<sequence>MSFPETVDAYVPRDIVPFLQHSTIQPTYVPLSTLRSISLDDTLLASRIYATRITEPTLYAHAERCYLFSLAILANGFPSNTPGVPQIPFAELHTRLFHTTILHDLGLTYAPEALEHPARAMSFEIHGGMLAYEHLRRLDPEIAPERLGDVVQSIMTHTLVLPQGKTTAGGNATAATVREIMEVYPRGEQSAQISAFVGTMLEDKPHCLIGAGLPGFNKRVAAVKELIPKANE</sequence>
<reference evidence="1 2" key="1">
    <citation type="submission" date="2019-02" db="EMBL/GenBank/DDBJ databases">
        <title>Genome sequencing of the rare red list fungi Dentipellis fragilis.</title>
        <authorList>
            <person name="Buettner E."/>
            <person name="Kellner H."/>
        </authorList>
    </citation>
    <scope>NUCLEOTIDE SEQUENCE [LARGE SCALE GENOMIC DNA]</scope>
    <source>
        <strain evidence="1 2">DSM 105465</strain>
    </source>
</reference>
<proteinExistence type="predicted"/>
<evidence type="ECO:0000313" key="2">
    <source>
        <dbReference type="Proteomes" id="UP000298327"/>
    </source>
</evidence>
<evidence type="ECO:0008006" key="3">
    <source>
        <dbReference type="Google" id="ProtNLM"/>
    </source>
</evidence>
<comment type="caution">
    <text evidence="1">The sequence shown here is derived from an EMBL/GenBank/DDBJ whole genome shotgun (WGS) entry which is preliminary data.</text>
</comment>
<dbReference type="EMBL" id="SEOQ01000002">
    <property type="protein sequence ID" value="TFY72943.1"/>
    <property type="molecule type" value="Genomic_DNA"/>
</dbReference>
<gene>
    <name evidence="1" type="ORF">EVG20_g62</name>
</gene>
<evidence type="ECO:0000313" key="1">
    <source>
        <dbReference type="EMBL" id="TFY72943.1"/>
    </source>
</evidence>
<name>A0A4Y9ZGH8_9AGAM</name>
<accession>A0A4Y9ZGH8</accession>
<dbReference type="Proteomes" id="UP000298327">
    <property type="component" value="Unassembled WGS sequence"/>
</dbReference>
<protein>
    <recommendedName>
        <fullName evidence="3">HD domain-containing protein</fullName>
    </recommendedName>
</protein>
<dbReference type="OrthoDB" id="409121at2759"/>
<organism evidence="1 2">
    <name type="scientific">Dentipellis fragilis</name>
    <dbReference type="NCBI Taxonomy" id="205917"/>
    <lineage>
        <taxon>Eukaryota</taxon>
        <taxon>Fungi</taxon>
        <taxon>Dikarya</taxon>
        <taxon>Basidiomycota</taxon>
        <taxon>Agaricomycotina</taxon>
        <taxon>Agaricomycetes</taxon>
        <taxon>Russulales</taxon>
        <taxon>Hericiaceae</taxon>
        <taxon>Dentipellis</taxon>
    </lineage>
</organism>
<dbReference type="PANTHER" id="PTHR35569:SF1">
    <property type="entry name" value="CYANAMIDE HYDRATASE DDI2-RELATED"/>
    <property type="match status" value="1"/>
</dbReference>
<dbReference type="AlphaFoldDB" id="A0A4Y9ZGH8"/>
<keyword evidence="2" id="KW-1185">Reference proteome</keyword>